<reference evidence="3 4" key="1">
    <citation type="submission" date="2020-07" db="EMBL/GenBank/DDBJ databases">
        <title>Genomic Encyclopedia of Type Strains, Phase IV (KMG-V): Genome sequencing to study the core and pangenomes of soil and plant-associated prokaryotes.</title>
        <authorList>
            <person name="Whitman W."/>
        </authorList>
    </citation>
    <scope>NUCLEOTIDE SEQUENCE [LARGE SCALE GENOMIC DNA]</scope>
    <source>
        <strain evidence="2 3">A1</strain>
        <strain evidence="1 4">A5</strain>
    </source>
</reference>
<evidence type="ECO:0000313" key="4">
    <source>
        <dbReference type="Proteomes" id="UP000571854"/>
    </source>
</evidence>
<protein>
    <submittedName>
        <fullName evidence="2">Uncharacterized protein</fullName>
    </submittedName>
</protein>
<dbReference type="EMBL" id="JACDUJ010000001">
    <property type="protein sequence ID" value="MBA2846500.1"/>
    <property type="molecule type" value="Genomic_DNA"/>
</dbReference>
<name>A0A7J9NTE2_METMI</name>
<organism evidence="2 3">
    <name type="scientific">Methanococcus maripaludis</name>
    <name type="common">Methanococcus deltae</name>
    <dbReference type="NCBI Taxonomy" id="39152"/>
    <lineage>
        <taxon>Archaea</taxon>
        <taxon>Methanobacteriati</taxon>
        <taxon>Methanobacteriota</taxon>
        <taxon>Methanomada group</taxon>
        <taxon>Methanococci</taxon>
        <taxon>Methanococcales</taxon>
        <taxon>Methanococcaceae</taxon>
        <taxon>Methanococcus</taxon>
    </lineage>
</organism>
<comment type="caution">
    <text evidence="2">The sequence shown here is derived from an EMBL/GenBank/DDBJ whole genome shotgun (WGS) entry which is preliminary data.</text>
</comment>
<dbReference type="Proteomes" id="UP000571854">
    <property type="component" value="Unassembled WGS sequence"/>
</dbReference>
<evidence type="ECO:0000313" key="3">
    <source>
        <dbReference type="Proteomes" id="UP000564425"/>
    </source>
</evidence>
<dbReference type="Proteomes" id="UP000564425">
    <property type="component" value="Unassembled WGS sequence"/>
</dbReference>
<sequence>MIYINEINEKTKVQVNCENKTCKGCEFKNGIGKILDIYDEDTICVKFNSSTMCSFNIKDVKIVKK</sequence>
<dbReference type="AlphaFoldDB" id="A0A7J9NTE2"/>
<gene>
    <name evidence="2" type="ORF">HNP86_001071</name>
    <name evidence="1" type="ORF">HNP88_000684</name>
</gene>
<proteinExistence type="predicted"/>
<accession>A0A7J9NTE2</accession>
<evidence type="ECO:0000313" key="2">
    <source>
        <dbReference type="EMBL" id="MBA2850940.1"/>
    </source>
</evidence>
<dbReference type="RefSeq" id="WP_181491973.1">
    <property type="nucleotide sequence ID" value="NZ_JACDUH010000001.1"/>
</dbReference>
<evidence type="ECO:0000313" key="1">
    <source>
        <dbReference type="EMBL" id="MBA2846500.1"/>
    </source>
</evidence>
<dbReference type="EMBL" id="JACDUH010000001">
    <property type="protein sequence ID" value="MBA2850940.1"/>
    <property type="molecule type" value="Genomic_DNA"/>
</dbReference>